<feature type="compositionally biased region" description="Basic and acidic residues" evidence="3">
    <location>
        <begin position="414"/>
        <end position="442"/>
    </location>
</feature>
<dbReference type="GO" id="GO:0034605">
    <property type="term" value="P:cellular response to heat"/>
    <property type="evidence" value="ECO:0007669"/>
    <property type="project" value="TreeGrafter"/>
</dbReference>
<feature type="region of interest" description="Disordered" evidence="3">
    <location>
        <begin position="1"/>
        <end position="117"/>
    </location>
</feature>
<feature type="region of interest" description="Disordered" evidence="3">
    <location>
        <begin position="1668"/>
        <end position="1792"/>
    </location>
</feature>
<feature type="compositionally biased region" description="Basic and acidic residues" evidence="3">
    <location>
        <begin position="194"/>
        <end position="204"/>
    </location>
</feature>
<reference evidence="4" key="1">
    <citation type="submission" date="2014-11" db="EMBL/GenBank/DDBJ databases">
        <authorList>
            <person name="Otto D Thomas"/>
            <person name="Naeem Raeece"/>
        </authorList>
    </citation>
    <scope>NUCLEOTIDE SEQUENCE</scope>
</reference>
<feature type="compositionally biased region" description="Polar residues" evidence="3">
    <location>
        <begin position="175"/>
        <end position="188"/>
    </location>
</feature>
<dbReference type="PANTHER" id="PTHR43670:SF114">
    <property type="entry name" value="OS05G0592000 PROTEIN"/>
    <property type="match status" value="1"/>
</dbReference>
<feature type="compositionally biased region" description="Acidic residues" evidence="3">
    <location>
        <begin position="389"/>
        <end position="409"/>
    </location>
</feature>
<sequence length="1977" mass="215794">MLSARQEFLDLERHARSEAESLRRWKVRGQRDKHLMLKDKDKEKEKQKAGDSEENKNLVQFPEPVHPSCIDGLMEDPEETARKNDHTKPRKKVPHAAAAAAAALVENPADERENPFRNMSSVLLTPIEKVREQRQKTSKFKKLTAILDRKFQELPDHPPPPPIGLDVFRLPPRQANPSISVSRKTTATGGPEVLDEHADEHRGDGALPVIQGKVLFLEDSEDEEEEETQQKKTSKKAPHAAKHSASGAAKNKKETQKKGGQPSAASLKCDEETGRKGKAAKGPTRRGGVIDIEEEESQPPQKQHTKSQSKGKGKGGKQVAAAKTSGKKGGKDRKAAQAAPSRSSKDVVSVSDDDHGEEDASDDGDCSMGVVDIQEGGQEEVAEGGKEEGAEEEEEEDMDDVGSDDEDFLSDSVMSEHEMEEACWRLEQEGREEEIRSRRPEDVFQDTIFAQDPPPMPNMLPSKEDLHFARWAENLDPDRLPFRPEFKYEKKMIAEWKENERAKRANRRAFKHSPNDPSHWVNEDGDLRAKSAIEKRPAAERALVGHPWPRGVNFASLIEHLQVDALGVPGFAQGSGIVSSAAAEGGSRRRRDVGGLGLGSGRGEHLYAKCRVCAVCGVSNKRHSLVHHPDIDAVTSLLAGLSSAAMVCTDCYQRLQEADVNSCRLCGEDVMVSSTDNPLLQCFQCTSQWHLKCLSRLSLFAPFLLFRKVNEKEEKKEEQHENRNRAPRMTTPTGEVVEVFCNCPCEALHKEKNEKRESLLQVCIRQTTSDSAWHRGKEAENVPQRGVRRIPGMTSIFSVLPSWTAEVRRWLTENTMPECKDSLFHYAKVSLMPFDPAAYPEMGSCNGDGAADPASCPIDPVGVDQRTPYFPVAVVAMPVRAWRSTFALIKIASVDSARKIAWASVVYHLGEGVAGGPAASSRLEPFDEPFQVIGNPQTVLLPFPFHAVRGEALLRHCWCGSLRSPCLAAGRGLPAGDVASFVCCHYTVRHSEDHALAPYKGLFNTKRKKGGVGGEVETSEGAASKRAKQEQQQQEGDASPSPSPAPSPSSAEASPSPFPLSSDSGAAAAAAPAAAAPAAGVDVVKKKLTRDVKNLGEVVEGDQSRVNRRAGVGNGRCKAFVMGSETAVDVEGLAAAFAAIFASDGDGGGRGGVRGDRVARLHELWTQLEKVIVVDTNSLHEWGVGAQYFPSWVSPPRPSEAAARKARKSFGICLFTPTLATVDKKVAPGSAVLADEEKWALDFWAGIGGLSLGAEAAGYKVAAGVDFDETVTRAFAEHFGSLGIQVDIGAFYQIMTESLETLRDPNFLTHIVSRHLKKQREKREEKEREKPLSLSAEQDQEGREENVNKDETALEQIFAIFGGFPCTGFSTAQPLPDQIRDKLKRDQRSLAHYAPELCRVMRPKYCCFENVPGLKQRWPAHLFGVFAALLNHRFQIRPAIRCGKHSSAQARTRLLINVARCDVDLPFDLEAGHSADSSNVHKMLERMLVEEMPLLKKAMCNDLLECLLGIRAVSVLCKEDAKEDPPKSRRKSNPPPVQILGEGAQNEPMDIDAENDSPTAHSGTRVQEQAGEPSSSSSSSASSSSNPPAAAAAAAASSSSSSAGRNTEARPQKSDDDNEDFMWPSEILRRALLKGASNRLEELIDELLLAHEAGLDCMRLNSNRVVGVLDGSGKSNQQRKRDKAKALRDGVVMKTMGRKPKQQENVGGLSESSKKLKAEEGQEKGKGKEKKVLKEVNKGGDGNPQSKKKGGMGGPKRKSKEANKENEEEDEEDHEKSGGEEMGEKEKQQPNGKAEIEFVEIPIHPAILAQRKNWLSGPACTLTTNRPVLPGGTLFPMRLALWLQGLEQHRPLRNFIRAQEKMQNEERGLLANIVAGKDGAPPSKVEYQQAHAAAMSNMDAAGKEGALFEGSVGQYFKAVGNSVIPSEAKGVCTTLSMAWNRTRRGEPAEHDAMVAAQIYRSPSSSSSSCSSSSSSAR</sequence>
<gene>
    <name evidence="4" type="ORF">Cvel_19644</name>
</gene>
<keyword evidence="1" id="KW-0489">Methyltransferase</keyword>
<feature type="compositionally biased region" description="Basic residues" evidence="3">
    <location>
        <begin position="303"/>
        <end position="315"/>
    </location>
</feature>
<feature type="compositionally biased region" description="Basic residues" evidence="3">
    <location>
        <begin position="1746"/>
        <end position="1759"/>
    </location>
</feature>
<dbReference type="InterPro" id="IPR001525">
    <property type="entry name" value="C5_MeTfrase"/>
</dbReference>
<feature type="compositionally biased region" description="Basic residues" evidence="3">
    <location>
        <begin position="232"/>
        <end position="242"/>
    </location>
</feature>
<dbReference type="PANTHER" id="PTHR43670">
    <property type="entry name" value="HEAT SHOCK PROTEIN 26"/>
    <property type="match status" value="1"/>
</dbReference>
<feature type="region of interest" description="Disordered" evidence="3">
    <location>
        <begin position="151"/>
        <end position="456"/>
    </location>
</feature>
<proteinExistence type="predicted"/>
<dbReference type="GO" id="GO:0032259">
    <property type="term" value="P:methylation"/>
    <property type="evidence" value="ECO:0007669"/>
    <property type="project" value="UniProtKB-KW"/>
</dbReference>
<dbReference type="InterPro" id="IPR029063">
    <property type="entry name" value="SAM-dependent_MTases_sf"/>
</dbReference>
<feature type="compositionally biased region" description="Basic and acidic residues" evidence="3">
    <location>
        <begin position="7"/>
        <end position="56"/>
    </location>
</feature>
<feature type="compositionally biased region" description="Basic and acidic residues" evidence="3">
    <location>
        <begin position="1712"/>
        <end position="1738"/>
    </location>
</feature>
<dbReference type="EMBL" id="CDMZ01000786">
    <property type="protein sequence ID" value="CEM21462.1"/>
    <property type="molecule type" value="Genomic_DNA"/>
</dbReference>
<feature type="compositionally biased region" description="Polar residues" evidence="3">
    <location>
        <begin position="1556"/>
        <end position="1567"/>
    </location>
</feature>
<feature type="region of interest" description="Disordered" evidence="3">
    <location>
        <begin position="1520"/>
        <end position="1621"/>
    </location>
</feature>
<dbReference type="Gene3D" id="3.40.50.150">
    <property type="entry name" value="Vaccinia Virus protein VP39"/>
    <property type="match status" value="1"/>
</dbReference>
<feature type="compositionally biased region" description="Basic and acidic residues" evidence="3">
    <location>
        <begin position="1774"/>
        <end position="1788"/>
    </location>
</feature>
<feature type="compositionally biased region" description="Basic and acidic residues" evidence="3">
    <location>
        <begin position="1321"/>
        <end position="1331"/>
    </location>
</feature>
<feature type="region of interest" description="Disordered" evidence="3">
    <location>
        <begin position="1007"/>
        <end position="1064"/>
    </location>
</feature>
<evidence type="ECO:0000256" key="1">
    <source>
        <dbReference type="ARBA" id="ARBA00022603"/>
    </source>
</evidence>
<evidence type="ECO:0000256" key="2">
    <source>
        <dbReference type="ARBA" id="ARBA00022679"/>
    </source>
</evidence>
<organism evidence="4">
    <name type="scientific">Chromera velia CCMP2878</name>
    <dbReference type="NCBI Taxonomy" id="1169474"/>
    <lineage>
        <taxon>Eukaryota</taxon>
        <taxon>Sar</taxon>
        <taxon>Alveolata</taxon>
        <taxon>Colpodellida</taxon>
        <taxon>Chromeraceae</taxon>
        <taxon>Chromera</taxon>
    </lineage>
</organism>
<dbReference type="VEuPathDB" id="CryptoDB:Cvel_19644"/>
<accession>A0A0G4G0J7</accession>
<feature type="compositionally biased region" description="Acidic residues" evidence="3">
    <location>
        <begin position="354"/>
        <end position="365"/>
    </location>
</feature>
<feature type="compositionally biased region" description="Acidic residues" evidence="3">
    <location>
        <begin position="218"/>
        <end position="227"/>
    </location>
</feature>
<feature type="compositionally biased region" description="Low complexity" evidence="3">
    <location>
        <begin position="1015"/>
        <end position="1024"/>
    </location>
</feature>
<feature type="compositionally biased region" description="Low complexity" evidence="3">
    <location>
        <begin position="1048"/>
        <end position="1064"/>
    </location>
</feature>
<keyword evidence="2" id="KW-0808">Transferase</keyword>
<name>A0A0G4G0J7_9ALVE</name>
<feature type="compositionally biased region" description="Low complexity" evidence="3">
    <location>
        <begin position="1573"/>
        <end position="1603"/>
    </location>
</feature>
<dbReference type="Pfam" id="PF00145">
    <property type="entry name" value="DNA_methylase"/>
    <property type="match status" value="1"/>
</dbReference>
<dbReference type="GO" id="GO:0008168">
    <property type="term" value="F:methyltransferase activity"/>
    <property type="evidence" value="ECO:0007669"/>
    <property type="project" value="UniProtKB-KW"/>
</dbReference>
<feature type="region of interest" description="Disordered" evidence="3">
    <location>
        <begin position="1318"/>
        <end position="1348"/>
    </location>
</feature>
<protein>
    <submittedName>
        <fullName evidence="4">Uncharacterized protein</fullName>
    </submittedName>
</protein>
<evidence type="ECO:0000313" key="4">
    <source>
        <dbReference type="EMBL" id="CEM21462.1"/>
    </source>
</evidence>
<evidence type="ECO:0000256" key="3">
    <source>
        <dbReference type="SAM" id="MobiDB-lite"/>
    </source>
</evidence>
<dbReference type="SUPFAM" id="SSF53335">
    <property type="entry name" value="S-adenosyl-L-methionine-dependent methyltransferases"/>
    <property type="match status" value="1"/>
</dbReference>